<organism evidence="2 3">
    <name type="scientific">Microbacterium aquimaris</name>
    <dbReference type="NCBI Taxonomy" id="459816"/>
    <lineage>
        <taxon>Bacteria</taxon>
        <taxon>Bacillati</taxon>
        <taxon>Actinomycetota</taxon>
        <taxon>Actinomycetes</taxon>
        <taxon>Micrococcales</taxon>
        <taxon>Microbacteriaceae</taxon>
        <taxon>Microbacterium</taxon>
    </lineage>
</organism>
<proteinExistence type="predicted"/>
<evidence type="ECO:0000313" key="2">
    <source>
        <dbReference type="EMBL" id="MDZ8160851.1"/>
    </source>
</evidence>
<dbReference type="RefSeq" id="WP_194423529.1">
    <property type="nucleotide sequence ID" value="NZ_BAAAPT010000001.1"/>
</dbReference>
<reference evidence="2 3" key="1">
    <citation type="submission" date="2023-10" db="EMBL/GenBank/DDBJ databases">
        <title>Microbacterium xanthum sp. nov., isolated from seaweed.</title>
        <authorList>
            <person name="Lee S.D."/>
        </authorList>
    </citation>
    <scope>NUCLEOTIDE SEQUENCE [LARGE SCALE GENOMIC DNA]</scope>
    <source>
        <strain evidence="2 3">KCTC 19124</strain>
    </source>
</reference>
<feature type="compositionally biased region" description="Basic and acidic residues" evidence="1">
    <location>
        <begin position="145"/>
        <end position="165"/>
    </location>
</feature>
<accession>A0ABU5N463</accession>
<evidence type="ECO:0000313" key="3">
    <source>
        <dbReference type="Proteomes" id="UP001291912"/>
    </source>
</evidence>
<evidence type="ECO:0000256" key="1">
    <source>
        <dbReference type="SAM" id="MobiDB-lite"/>
    </source>
</evidence>
<protein>
    <submittedName>
        <fullName evidence="2">Uncharacterized protein</fullName>
    </submittedName>
</protein>
<gene>
    <name evidence="2" type="ORF">R2Q92_03320</name>
</gene>
<dbReference type="Proteomes" id="UP001291912">
    <property type="component" value="Unassembled WGS sequence"/>
</dbReference>
<feature type="region of interest" description="Disordered" evidence="1">
    <location>
        <begin position="145"/>
        <end position="174"/>
    </location>
</feature>
<sequence>MSTRDVGFVSASVCLRPPRVAIVVRDDNQWRSWGMLALAAAAQYWGGAGFILVPFDPSTSRPNHVLAPVVRAYDPDHVVTLNAGPEVWEELYPGSVTFEGEHSEEECRRMIASASFPARDEQAARARATVAGWCSPLRSALRMERPGEDYETIRSIDTAPRRDTRSGSLTPRSDQHYGLAAAKDWRSDLGLLAALRLGADDSKGRSEPSESSIPWLLHPDGDDAPEELRVADADESGTVNDGLFRAGQRLLSITRGFQPDGVAIVAGDTATDFALALAYDRLLGRAIWLPTSVVEPGSDFWQRARRAIQRVIWDRQHHGGPIPLTSSSVSEEDLRSLAERLREPEFRAMWISQDGEEVPDVPEEEKLAVRNPDLTSGLSEFVADEHVGASVFFPVVSTPDGFEEAPLGLETPIPSRLLFAEETGLVPYWYVDVQVADRVLPTGRNLSANALAVQGTPFPEVNIRSARNGVSFTPHSQGFVPGGALLTSRIGRPRLKIPTMAAWVRTMAAQSGMNVRLSDAGRRAELVAARVGSRSQLLDLVSPVRLRLLKEFVRLDHPPRERDPRTVVVGVDPYLSFDAIAAHLGDQTRSFVDELLGQRLLRRGLALDCAECGRLSFVDADRVGQEFECPQCSSSNTLVSDRWKRSADEPRWFYDLYTPLRELLGAHGDVPLLASRSLRSGSRSFTDAPELEFIDAESGTPIAEIDVLAYADGQVVVGEAKSNGTFGGRKARADRSAKLLRVAEALRADRLLLATNRSEWAPTDLTHLAAHAQKVTPFSPELTVFCDLGAPD</sequence>
<feature type="region of interest" description="Disordered" evidence="1">
    <location>
        <begin position="200"/>
        <end position="221"/>
    </location>
</feature>
<name>A0ABU5N463_9MICO</name>
<comment type="caution">
    <text evidence="2">The sequence shown here is derived from an EMBL/GenBank/DDBJ whole genome shotgun (WGS) entry which is preliminary data.</text>
</comment>
<keyword evidence="3" id="KW-1185">Reference proteome</keyword>
<dbReference type="EMBL" id="JAWJYN010000001">
    <property type="protein sequence ID" value="MDZ8160851.1"/>
    <property type="molecule type" value="Genomic_DNA"/>
</dbReference>